<dbReference type="SUPFAM" id="SSF53335">
    <property type="entry name" value="S-adenosyl-L-methionine-dependent methyltransferases"/>
    <property type="match status" value="1"/>
</dbReference>
<sequence>MQGLPETALANPWGTLRTVLDGPLHPGGREATEALLDRAGVDAGTRVLDVGCGAGESLAVARDRGARAVGLDRDPGDSTAIRGEMTQLPVADDSIEVVLAECVMCLAADRERALGEVARVVDPGGRLALSDVVVEGEIPDLPEPLINALCLQQSRSREETIAGIEAAGFVVDDVREHRDDLLAMQETVQDRVDYEGLLGLMGDRGQRLLDGIHEAEAAVEDGRIGYISLVAERSE</sequence>
<evidence type="ECO:0000259" key="2">
    <source>
        <dbReference type="Pfam" id="PF08241"/>
    </source>
</evidence>
<accession>A0A8J8TBV4</accession>
<dbReference type="Proteomes" id="UP000705823">
    <property type="component" value="Unassembled WGS sequence"/>
</dbReference>
<dbReference type="PANTHER" id="PTHR44068">
    <property type="entry name" value="ZGC:194242"/>
    <property type="match status" value="1"/>
</dbReference>
<name>A0A8J8TBV4_9EURY</name>
<dbReference type="CDD" id="cd02440">
    <property type="entry name" value="AdoMet_MTases"/>
    <property type="match status" value="1"/>
</dbReference>
<protein>
    <submittedName>
        <fullName evidence="3">Methyltransferase domain-containing protein</fullName>
    </submittedName>
</protein>
<evidence type="ECO:0000313" key="3">
    <source>
        <dbReference type="EMBL" id="TQQ79791.1"/>
    </source>
</evidence>
<dbReference type="InterPro" id="IPR029063">
    <property type="entry name" value="SAM-dependent_MTases_sf"/>
</dbReference>
<keyword evidence="1" id="KW-0808">Transferase</keyword>
<feature type="domain" description="Methyltransferase type 11" evidence="2">
    <location>
        <begin position="48"/>
        <end position="128"/>
    </location>
</feature>
<proteinExistence type="predicted"/>
<evidence type="ECO:0000313" key="4">
    <source>
        <dbReference type="Proteomes" id="UP000705823"/>
    </source>
</evidence>
<dbReference type="OrthoDB" id="8915at2157"/>
<comment type="caution">
    <text evidence="3">The sequence shown here is derived from an EMBL/GenBank/DDBJ whole genome shotgun (WGS) entry which is preliminary data.</text>
</comment>
<reference evidence="3" key="1">
    <citation type="submission" date="2019-02" db="EMBL/GenBank/DDBJ databases">
        <title>Halonotius sp. a new haloarchaeum isolated from saline soil.</title>
        <authorList>
            <person name="Duran-Viseras A."/>
            <person name="Sanchez-Porro C."/>
            <person name="Ventosa A."/>
        </authorList>
    </citation>
    <scope>NUCLEOTIDE SEQUENCE</scope>
    <source>
        <strain evidence="3">F15B</strain>
    </source>
</reference>
<keyword evidence="3" id="KW-0489">Methyltransferase</keyword>
<evidence type="ECO:0000256" key="1">
    <source>
        <dbReference type="ARBA" id="ARBA00022679"/>
    </source>
</evidence>
<dbReference type="Gene3D" id="3.40.50.150">
    <property type="entry name" value="Vaccinia Virus protein VP39"/>
    <property type="match status" value="1"/>
</dbReference>
<keyword evidence="4" id="KW-1185">Reference proteome</keyword>
<dbReference type="RefSeq" id="WP_142979983.1">
    <property type="nucleotide sequence ID" value="NZ_RKLU01000004.1"/>
</dbReference>
<dbReference type="EMBL" id="RKLU01000004">
    <property type="protein sequence ID" value="TQQ79791.1"/>
    <property type="molecule type" value="Genomic_DNA"/>
</dbReference>
<dbReference type="AlphaFoldDB" id="A0A8J8TBV4"/>
<gene>
    <name evidence="3" type="ORF">EGH24_09845</name>
</gene>
<dbReference type="InterPro" id="IPR050447">
    <property type="entry name" value="Erg6_SMT_methyltransf"/>
</dbReference>
<organism evidence="3 4">
    <name type="scientific">Halonotius terrestris</name>
    <dbReference type="NCBI Taxonomy" id="2487750"/>
    <lineage>
        <taxon>Archaea</taxon>
        <taxon>Methanobacteriati</taxon>
        <taxon>Methanobacteriota</taxon>
        <taxon>Stenosarchaea group</taxon>
        <taxon>Halobacteria</taxon>
        <taxon>Halobacteriales</taxon>
        <taxon>Haloferacaceae</taxon>
        <taxon>Halonotius</taxon>
    </lineage>
</organism>
<dbReference type="GO" id="GO:0032259">
    <property type="term" value="P:methylation"/>
    <property type="evidence" value="ECO:0007669"/>
    <property type="project" value="UniProtKB-KW"/>
</dbReference>
<dbReference type="Pfam" id="PF08241">
    <property type="entry name" value="Methyltransf_11"/>
    <property type="match status" value="1"/>
</dbReference>
<dbReference type="GO" id="GO:0008757">
    <property type="term" value="F:S-adenosylmethionine-dependent methyltransferase activity"/>
    <property type="evidence" value="ECO:0007669"/>
    <property type="project" value="InterPro"/>
</dbReference>
<dbReference type="PANTHER" id="PTHR44068:SF11">
    <property type="entry name" value="GERANYL DIPHOSPHATE 2-C-METHYLTRANSFERASE"/>
    <property type="match status" value="1"/>
</dbReference>
<dbReference type="InterPro" id="IPR013216">
    <property type="entry name" value="Methyltransf_11"/>
</dbReference>